<evidence type="ECO:0000313" key="1">
    <source>
        <dbReference type="EMBL" id="MVT45057.1"/>
    </source>
</evidence>
<dbReference type="AlphaFoldDB" id="A0A6N8JIK0"/>
<dbReference type="PROSITE" id="PS51257">
    <property type="entry name" value="PROKAR_LIPOPROTEIN"/>
    <property type="match status" value="1"/>
</dbReference>
<dbReference type="Proteomes" id="UP000468388">
    <property type="component" value="Unassembled WGS sequence"/>
</dbReference>
<name>A0A6N8JIK0_9BACT</name>
<dbReference type="RefSeq" id="WP_157303842.1">
    <property type="nucleotide sequence ID" value="NZ_BAAAZB010000018.1"/>
</dbReference>
<accession>A0A6N8JIK0</accession>
<sequence>MRFFLLLSIIILSSCENKKETIVNRQQTIKEGMEEVKAFYYKKLDSLENVKETDTNSAKRLEIAEELVSIDGKKSVTLIKLQKEYDSLEVELKKY</sequence>
<comment type="caution">
    <text evidence="1">The sequence shown here is derived from an EMBL/GenBank/DDBJ whole genome shotgun (WGS) entry which is preliminary data.</text>
</comment>
<proteinExistence type="predicted"/>
<keyword evidence="2" id="KW-1185">Reference proteome</keyword>
<dbReference type="OrthoDB" id="676584at2"/>
<protein>
    <submittedName>
        <fullName evidence="1">Uncharacterized protein</fullName>
    </submittedName>
</protein>
<evidence type="ECO:0000313" key="2">
    <source>
        <dbReference type="Proteomes" id="UP000468388"/>
    </source>
</evidence>
<gene>
    <name evidence="1" type="ORF">GO495_31005</name>
</gene>
<reference evidence="1 2" key="1">
    <citation type="submission" date="2019-12" db="EMBL/GenBank/DDBJ databases">
        <title>The draft genomic sequence of strain Chitinophaga oryziterrae JCM 16595.</title>
        <authorList>
            <person name="Zhang X."/>
        </authorList>
    </citation>
    <scope>NUCLEOTIDE SEQUENCE [LARGE SCALE GENOMIC DNA]</scope>
    <source>
        <strain evidence="1 2">JCM 16595</strain>
    </source>
</reference>
<dbReference type="EMBL" id="WRXO01000015">
    <property type="protein sequence ID" value="MVT45057.1"/>
    <property type="molecule type" value="Genomic_DNA"/>
</dbReference>
<organism evidence="1 2">
    <name type="scientific">Chitinophaga oryziterrae</name>
    <dbReference type="NCBI Taxonomy" id="1031224"/>
    <lineage>
        <taxon>Bacteria</taxon>
        <taxon>Pseudomonadati</taxon>
        <taxon>Bacteroidota</taxon>
        <taxon>Chitinophagia</taxon>
        <taxon>Chitinophagales</taxon>
        <taxon>Chitinophagaceae</taxon>
        <taxon>Chitinophaga</taxon>
    </lineage>
</organism>